<dbReference type="InterPro" id="IPR011047">
    <property type="entry name" value="Quinoprotein_ADH-like_sf"/>
</dbReference>
<dbReference type="EMBL" id="NVUL01000044">
    <property type="protein sequence ID" value="PCI77576.1"/>
    <property type="molecule type" value="Genomic_DNA"/>
</dbReference>
<comment type="caution">
    <text evidence="5">The sequence shown here is derived from an EMBL/GenBank/DDBJ whole genome shotgun (WGS) entry which is preliminary data.</text>
</comment>
<dbReference type="Proteomes" id="UP000218767">
    <property type="component" value="Unassembled WGS sequence"/>
</dbReference>
<evidence type="ECO:0000259" key="4">
    <source>
        <dbReference type="Pfam" id="PF01011"/>
    </source>
</evidence>
<reference evidence="6" key="1">
    <citation type="submission" date="2017-08" db="EMBL/GenBank/DDBJ databases">
        <title>A dynamic microbial community with high functional redundancy inhabits the cold, oxic subseafloor aquifer.</title>
        <authorList>
            <person name="Tully B.J."/>
            <person name="Wheat C.G."/>
            <person name="Glazer B.T."/>
            <person name="Huber J.A."/>
        </authorList>
    </citation>
    <scope>NUCLEOTIDE SEQUENCE [LARGE SCALE GENOMIC DNA]</scope>
</reference>
<protein>
    <recommendedName>
        <fullName evidence="4">Pyrrolo-quinoline quinone repeat domain-containing protein</fullName>
    </recommendedName>
</protein>
<organism evidence="5 6">
    <name type="scientific">SAR86 cluster bacterium</name>
    <dbReference type="NCBI Taxonomy" id="2030880"/>
    <lineage>
        <taxon>Bacteria</taxon>
        <taxon>Pseudomonadati</taxon>
        <taxon>Pseudomonadota</taxon>
        <taxon>Gammaproteobacteria</taxon>
        <taxon>SAR86 cluster</taxon>
    </lineage>
</organism>
<dbReference type="Pfam" id="PF01011">
    <property type="entry name" value="PQQ"/>
    <property type="match status" value="1"/>
</dbReference>
<name>A0A2A4X4Z1_9GAMM</name>
<dbReference type="AlphaFoldDB" id="A0A2A4X4Z1"/>
<evidence type="ECO:0000313" key="6">
    <source>
        <dbReference type="Proteomes" id="UP000218767"/>
    </source>
</evidence>
<comment type="similarity">
    <text evidence="2">Belongs to the bacterial PQQ dehydrogenase family.</text>
</comment>
<evidence type="ECO:0000313" key="5">
    <source>
        <dbReference type="EMBL" id="PCI77576.1"/>
    </source>
</evidence>
<proteinExistence type="inferred from homology"/>
<evidence type="ECO:0000256" key="3">
    <source>
        <dbReference type="ARBA" id="ARBA00023002"/>
    </source>
</evidence>
<dbReference type="InterPro" id="IPR002372">
    <property type="entry name" value="PQQ_rpt_dom"/>
</dbReference>
<dbReference type="SUPFAM" id="SSF50998">
    <property type="entry name" value="Quinoprotein alcohol dehydrogenase-like"/>
    <property type="match status" value="1"/>
</dbReference>
<gene>
    <name evidence="5" type="ORF">COB20_07630</name>
</gene>
<sequence>MKSRSSINSGSKSSGLAVLGCLAAILGILPQIGMSQNLVTDDTVEWYTLGGDYAHTRYTPADEITAENFDELEVAWEWDGSSFNGRAGRSTPTYVDGKLFTVSGPRRNVVAIDPKTGETLWAYRLPNTGRWEYSMRASYGKGIGYSRIDGKGVVYISTPGFFLVALDAETGAPLEGFGGQVPVDGFPATGVVDMLADLGHPYDPYEGIPLETGYITTSSPPIVVNDTIIVGNSAEQGYLQARVENVPGDILAYDKTTGALKWKFNVIPKPGEYGHETWENDAWQWTGDVSSWAPLTADPENNIVYIPTNPPTIDYYGGFRPGDNLFGTSVIALDTETGERRWHYQTVKHDVWNYDNPAAPIQLDLNIPGRGTVAAVAQVTKQGYVYTFDRMTGEPIWPMEDRAVPASKVPGEKLSTTQPIPTKPPPFEMQGISEADLIDFTPELRREALEVMANYEMGPLFNPPIHAANEAGKISSAMCPGDGGGANIYAPPAADPTSGFLYVPSMRQCSWQRVIPGEEADARIPNPTGTTFAMYANGPGGRPPRLASGLPYWKPPYSNITAYDMNTGEIAFQIPTGETPDRIRNNPALEGIDIGDTGTGNPVSMVTTANMLIYSDMDHDGTTALLYGIDKKTGEEIGRVEVPAQSRYGMSSWMHDGHQYIILQTGSKLTAMALPGAQATGGAAH</sequence>
<accession>A0A2A4X4Z1</accession>
<dbReference type="Gene3D" id="2.140.10.10">
    <property type="entry name" value="Quinoprotein alcohol dehydrogenase-like superfamily"/>
    <property type="match status" value="2"/>
</dbReference>
<keyword evidence="3" id="KW-0560">Oxidoreductase</keyword>
<dbReference type="SMART" id="SM00564">
    <property type="entry name" value="PQQ"/>
    <property type="match status" value="5"/>
</dbReference>
<evidence type="ECO:0000256" key="2">
    <source>
        <dbReference type="ARBA" id="ARBA00008156"/>
    </source>
</evidence>
<evidence type="ECO:0000256" key="1">
    <source>
        <dbReference type="ARBA" id="ARBA00001931"/>
    </source>
</evidence>
<feature type="domain" description="Pyrrolo-quinoline quinone repeat" evidence="4">
    <location>
        <begin position="46"/>
        <end position="661"/>
    </location>
</feature>
<dbReference type="InterPro" id="IPR018391">
    <property type="entry name" value="PQQ_b-propeller_rpt"/>
</dbReference>
<dbReference type="PANTHER" id="PTHR32303">
    <property type="entry name" value="QUINOPROTEIN ALCOHOL DEHYDROGENASE (CYTOCHROME C)"/>
    <property type="match status" value="1"/>
</dbReference>
<dbReference type="GO" id="GO:0016491">
    <property type="term" value="F:oxidoreductase activity"/>
    <property type="evidence" value="ECO:0007669"/>
    <property type="project" value="UniProtKB-KW"/>
</dbReference>
<comment type="cofactor">
    <cofactor evidence="1">
        <name>pyrroloquinoline quinone</name>
        <dbReference type="ChEBI" id="CHEBI:58442"/>
    </cofactor>
</comment>